<protein>
    <recommendedName>
        <fullName evidence="5 9">Mannonate dehydratase</fullName>
        <ecNumber evidence="5 9">4.2.1.8</ecNumber>
    </recommendedName>
    <alternativeName>
        <fullName evidence="9">D-mannonate hydro-lyase</fullName>
    </alternativeName>
</protein>
<dbReference type="PANTHER" id="PTHR30387:SF2">
    <property type="entry name" value="MANNONATE DEHYDRATASE"/>
    <property type="match status" value="1"/>
</dbReference>
<comment type="cofactor">
    <cofactor evidence="9">
        <name>Fe(2+)</name>
        <dbReference type="ChEBI" id="CHEBI:29033"/>
    </cofactor>
    <cofactor evidence="9">
        <name>Mn(2+)</name>
        <dbReference type="ChEBI" id="CHEBI:29035"/>
    </cofactor>
</comment>
<dbReference type="SUPFAM" id="SSF51658">
    <property type="entry name" value="Xylose isomerase-like"/>
    <property type="match status" value="1"/>
</dbReference>
<evidence type="ECO:0000256" key="7">
    <source>
        <dbReference type="ARBA" id="ARBA00023211"/>
    </source>
</evidence>
<dbReference type="InterPro" id="IPR036237">
    <property type="entry name" value="Xyl_isomerase-like_sf"/>
</dbReference>
<organism evidence="10 11">
    <name type="scientific">Paracoccus onchidii</name>
    <dbReference type="NCBI Taxonomy" id="3017813"/>
    <lineage>
        <taxon>Bacteria</taxon>
        <taxon>Pseudomonadati</taxon>
        <taxon>Pseudomonadota</taxon>
        <taxon>Alphaproteobacteria</taxon>
        <taxon>Rhodobacterales</taxon>
        <taxon>Paracoccaceae</taxon>
        <taxon>Paracoccus</taxon>
    </lineage>
</organism>
<evidence type="ECO:0000256" key="8">
    <source>
        <dbReference type="ARBA" id="ARBA00023239"/>
    </source>
</evidence>
<comment type="function">
    <text evidence="2 9">Catalyzes the dehydration of D-mannonate.</text>
</comment>
<keyword evidence="6 9" id="KW-0408">Iron</keyword>
<comment type="catalytic activity">
    <reaction evidence="1 9">
        <text>D-mannonate = 2-dehydro-3-deoxy-D-gluconate + H2O</text>
        <dbReference type="Rhea" id="RHEA:20097"/>
        <dbReference type="ChEBI" id="CHEBI:15377"/>
        <dbReference type="ChEBI" id="CHEBI:17767"/>
        <dbReference type="ChEBI" id="CHEBI:57990"/>
        <dbReference type="EC" id="4.2.1.8"/>
    </reaction>
</comment>
<dbReference type="PIRSF" id="PIRSF016049">
    <property type="entry name" value="Man_dehyd"/>
    <property type="match status" value="1"/>
</dbReference>
<gene>
    <name evidence="9 10" type="primary">uxuA</name>
    <name evidence="10" type="ORF">PAF17_12225</name>
</gene>
<dbReference type="EMBL" id="JAQBIE010000014">
    <property type="protein sequence ID" value="MDB6178262.1"/>
    <property type="molecule type" value="Genomic_DNA"/>
</dbReference>
<comment type="similarity">
    <text evidence="4 9">Belongs to the mannonate dehydratase family.</text>
</comment>
<dbReference type="NCBIfam" id="NF003027">
    <property type="entry name" value="PRK03906.1"/>
    <property type="match status" value="1"/>
</dbReference>
<evidence type="ECO:0000256" key="9">
    <source>
        <dbReference type="HAMAP-Rule" id="MF_00106"/>
    </source>
</evidence>
<dbReference type="Gene3D" id="3.20.20.150">
    <property type="entry name" value="Divalent-metal-dependent TIM barrel enzymes"/>
    <property type="match status" value="1"/>
</dbReference>
<evidence type="ECO:0000313" key="10">
    <source>
        <dbReference type="EMBL" id="MDB6178262.1"/>
    </source>
</evidence>
<dbReference type="NCBIfam" id="TIGR00695">
    <property type="entry name" value="uxuA"/>
    <property type="match status" value="1"/>
</dbReference>
<dbReference type="Proteomes" id="UP001165641">
    <property type="component" value="Unassembled WGS sequence"/>
</dbReference>
<dbReference type="Pfam" id="PF03786">
    <property type="entry name" value="UxuA"/>
    <property type="match status" value="1"/>
</dbReference>
<sequence length="404" mass="44093">MRQTWRWFGPRDRVTIDSVLQAGVEGVVSALHHIPTGSVWHPAEIAQRQAEIAVTPAGRPSGLKWEVVESLPVSEDIKRQSGDWRAHIEAWKQSLCNLGAAGIDVVCYNFMPVLDWTRTDLAFPMASGATCMRFDLTVFAAFDIHILRRAGAAESYDPEIVADAGKKFARMDASLIDGLVRNILCGLPGAAESFTLEDLRDQLAAYSGVDAQGLRSNLVDFLSEVAPVAQNLGMRLCCHPDDPPMPLLGLPRIMSTEGDYATILQAVDVMANGVTLCSGSLGARPDNDLTGMMERLGDRVHFLHLRNVKRESPDLQTSFYESAHLDGDCDMVALIDAVLRQEKRRRGAGRVDASIPFRPDHGQDILDDLGRRAQPGYPSIGRLKGLAELRGIIAALSHGSARHG</sequence>
<dbReference type="HAMAP" id="MF_00106">
    <property type="entry name" value="UxuA"/>
    <property type="match status" value="1"/>
</dbReference>
<comment type="caution">
    <text evidence="10">The sequence shown here is derived from an EMBL/GenBank/DDBJ whole genome shotgun (WGS) entry which is preliminary data.</text>
</comment>
<dbReference type="EC" id="4.2.1.8" evidence="5 9"/>
<keyword evidence="7 9" id="KW-0464">Manganese</keyword>
<dbReference type="RefSeq" id="WP_271889384.1">
    <property type="nucleotide sequence ID" value="NZ_JAQBIE010000014.1"/>
</dbReference>
<evidence type="ECO:0000256" key="5">
    <source>
        <dbReference type="ARBA" id="ARBA00012927"/>
    </source>
</evidence>
<accession>A0ABT4ZGN6</accession>
<name>A0ABT4ZGN6_9RHOB</name>
<dbReference type="GO" id="GO:0008927">
    <property type="term" value="F:mannonate dehydratase activity"/>
    <property type="evidence" value="ECO:0007669"/>
    <property type="project" value="UniProtKB-EC"/>
</dbReference>
<evidence type="ECO:0000256" key="1">
    <source>
        <dbReference type="ARBA" id="ARBA00001794"/>
    </source>
</evidence>
<comment type="pathway">
    <text evidence="3 9">Carbohydrate metabolism; pentose and glucuronate interconversion.</text>
</comment>
<evidence type="ECO:0000256" key="2">
    <source>
        <dbReference type="ARBA" id="ARBA00002713"/>
    </source>
</evidence>
<reference evidence="10" key="1">
    <citation type="submission" date="2022-12" db="EMBL/GenBank/DDBJ databases">
        <title>Paracoccus onchidii sp. nov., isolated from a marine invertebrate from the South China Sea.</title>
        <authorList>
            <person name="Xu S."/>
            <person name="Liu Z."/>
            <person name="Xu Y."/>
        </authorList>
    </citation>
    <scope>NUCLEOTIDE SEQUENCE</scope>
    <source>
        <strain evidence="10">Z330</strain>
    </source>
</reference>
<keyword evidence="8 9" id="KW-0456">Lyase</keyword>
<proteinExistence type="inferred from homology"/>
<keyword evidence="11" id="KW-1185">Reference proteome</keyword>
<evidence type="ECO:0000313" key="11">
    <source>
        <dbReference type="Proteomes" id="UP001165641"/>
    </source>
</evidence>
<evidence type="ECO:0000256" key="6">
    <source>
        <dbReference type="ARBA" id="ARBA00023004"/>
    </source>
</evidence>
<dbReference type="InterPro" id="IPR004628">
    <property type="entry name" value="Man_deHydtase"/>
</dbReference>
<dbReference type="PANTHER" id="PTHR30387">
    <property type="entry name" value="MANNONATE DEHYDRATASE"/>
    <property type="match status" value="1"/>
</dbReference>
<evidence type="ECO:0000256" key="4">
    <source>
        <dbReference type="ARBA" id="ARBA00007389"/>
    </source>
</evidence>
<evidence type="ECO:0000256" key="3">
    <source>
        <dbReference type="ARBA" id="ARBA00004892"/>
    </source>
</evidence>